<reference evidence="5" key="1">
    <citation type="submission" date="2023-06" db="EMBL/GenBank/DDBJ databases">
        <title>Comparative genomics of Bacillaceae isolates and their secondary metabolite potential.</title>
        <authorList>
            <person name="Song L."/>
            <person name="Nielsen L.J."/>
            <person name="Mohite O."/>
            <person name="Xu X."/>
            <person name="Weber T."/>
            <person name="Kovacs A.T."/>
        </authorList>
    </citation>
    <scope>NUCLEOTIDE SEQUENCE</scope>
    <source>
        <strain evidence="5">D8_B_37</strain>
    </source>
</reference>
<protein>
    <submittedName>
        <fullName evidence="5">ATP-dependent metallopeptidase FtsH/Yme1/Tma family protein</fullName>
    </submittedName>
</protein>
<evidence type="ECO:0000259" key="4">
    <source>
        <dbReference type="Pfam" id="PF06480"/>
    </source>
</evidence>
<evidence type="ECO:0000313" key="6">
    <source>
        <dbReference type="Proteomes" id="UP001234602"/>
    </source>
</evidence>
<keyword evidence="3" id="KW-1133">Transmembrane helix</keyword>
<keyword evidence="3" id="KW-0472">Membrane</keyword>
<evidence type="ECO:0000256" key="1">
    <source>
        <dbReference type="ARBA" id="ARBA00022670"/>
    </source>
</evidence>
<sequence>MNRNFRNTIFYLLIFLVIIGIVIIFNNNNESTEKMTQDEFYNHLKSGDITSLTMQPESSEFKIIWKLKGDDENKNFVTHVPFSEYSQSRINDAVTKLGKGIITVEPPEKTSGWVTFFTSIIPFVIIFILFFFIFLFVAVRKKWKG</sequence>
<feature type="transmembrane region" description="Helical" evidence="3">
    <location>
        <begin position="113"/>
        <end position="139"/>
    </location>
</feature>
<dbReference type="Proteomes" id="UP001234602">
    <property type="component" value="Unassembled WGS sequence"/>
</dbReference>
<evidence type="ECO:0000256" key="2">
    <source>
        <dbReference type="ARBA" id="ARBA00022801"/>
    </source>
</evidence>
<keyword evidence="1" id="KW-0645">Protease</keyword>
<dbReference type="GO" id="GO:0008270">
    <property type="term" value="F:zinc ion binding"/>
    <property type="evidence" value="ECO:0007669"/>
    <property type="project" value="InterPro"/>
</dbReference>
<proteinExistence type="predicted"/>
<dbReference type="AlphaFoldDB" id="A0AAW7II65"/>
<dbReference type="Pfam" id="PF06480">
    <property type="entry name" value="FtsH_ext"/>
    <property type="match status" value="1"/>
</dbReference>
<feature type="domain" description="Peptidase M41 FtsH extracellular" evidence="4">
    <location>
        <begin position="9"/>
        <end position="98"/>
    </location>
</feature>
<dbReference type="InterPro" id="IPR011546">
    <property type="entry name" value="Pept_M41_FtsH_extracell"/>
</dbReference>
<comment type="caution">
    <text evidence="5">The sequence shown here is derived from an EMBL/GenBank/DDBJ whole genome shotgun (WGS) entry which is preliminary data.</text>
</comment>
<dbReference type="GO" id="GO:0006508">
    <property type="term" value="P:proteolysis"/>
    <property type="evidence" value="ECO:0007669"/>
    <property type="project" value="UniProtKB-KW"/>
</dbReference>
<evidence type="ECO:0000313" key="5">
    <source>
        <dbReference type="EMBL" id="MDM5450951.1"/>
    </source>
</evidence>
<evidence type="ECO:0000256" key="3">
    <source>
        <dbReference type="SAM" id="Phobius"/>
    </source>
</evidence>
<dbReference type="GO" id="GO:0004176">
    <property type="term" value="F:ATP-dependent peptidase activity"/>
    <property type="evidence" value="ECO:0007669"/>
    <property type="project" value="InterPro"/>
</dbReference>
<accession>A0AAW7II65</accession>
<feature type="transmembrane region" description="Helical" evidence="3">
    <location>
        <begin position="9"/>
        <end position="26"/>
    </location>
</feature>
<dbReference type="EMBL" id="JAUCEY010000007">
    <property type="protein sequence ID" value="MDM5450951.1"/>
    <property type="molecule type" value="Genomic_DNA"/>
</dbReference>
<dbReference type="GO" id="GO:0004222">
    <property type="term" value="F:metalloendopeptidase activity"/>
    <property type="evidence" value="ECO:0007669"/>
    <property type="project" value="InterPro"/>
</dbReference>
<dbReference type="RefSeq" id="WP_289319132.1">
    <property type="nucleotide sequence ID" value="NZ_JAUCEY010000007.1"/>
</dbReference>
<keyword evidence="2" id="KW-0378">Hydrolase</keyword>
<dbReference type="GO" id="GO:0005524">
    <property type="term" value="F:ATP binding"/>
    <property type="evidence" value="ECO:0007669"/>
    <property type="project" value="InterPro"/>
</dbReference>
<dbReference type="GO" id="GO:0016020">
    <property type="term" value="C:membrane"/>
    <property type="evidence" value="ECO:0007669"/>
    <property type="project" value="InterPro"/>
</dbReference>
<name>A0AAW7II65_9BACI</name>
<gene>
    <name evidence="5" type="ORF">QUF89_01615</name>
</gene>
<organism evidence="5 6">
    <name type="scientific">Peribacillus simplex</name>
    <dbReference type="NCBI Taxonomy" id="1478"/>
    <lineage>
        <taxon>Bacteria</taxon>
        <taxon>Bacillati</taxon>
        <taxon>Bacillota</taxon>
        <taxon>Bacilli</taxon>
        <taxon>Bacillales</taxon>
        <taxon>Bacillaceae</taxon>
        <taxon>Peribacillus</taxon>
    </lineage>
</organism>
<keyword evidence="3" id="KW-0812">Transmembrane</keyword>